<protein>
    <submittedName>
        <fullName evidence="2">Protein serine/threonine phosphatase</fullName>
    </submittedName>
</protein>
<dbReference type="PANTHER" id="PTHR47992">
    <property type="entry name" value="PROTEIN PHOSPHATASE"/>
    <property type="match status" value="1"/>
</dbReference>
<evidence type="ECO:0000313" key="3">
    <source>
        <dbReference type="Proteomes" id="UP000006875"/>
    </source>
</evidence>
<reference evidence="2 3" key="1">
    <citation type="journal article" date="2010" name="Stand. Genomic Sci.">
        <title>Complete genome sequence of Ilyobacter polytropus type strain (CuHbu1).</title>
        <authorList>
            <person name="Sikorski J."/>
            <person name="Chertkov O."/>
            <person name="Lapidus A."/>
            <person name="Nolan M."/>
            <person name="Lucas S."/>
            <person name="Del Rio T.G."/>
            <person name="Tice H."/>
            <person name="Cheng J.F."/>
            <person name="Tapia R."/>
            <person name="Han C."/>
            <person name="Goodwin L."/>
            <person name="Pitluck S."/>
            <person name="Liolios K."/>
            <person name="Ivanova N."/>
            <person name="Mavromatis K."/>
            <person name="Mikhailova N."/>
            <person name="Pati A."/>
            <person name="Chen A."/>
            <person name="Palaniappan K."/>
            <person name="Land M."/>
            <person name="Hauser L."/>
            <person name="Chang Y.J."/>
            <person name="Jeffries C.D."/>
            <person name="Brambilla E."/>
            <person name="Yasawong M."/>
            <person name="Rohde M."/>
            <person name="Pukall R."/>
            <person name="Spring S."/>
            <person name="Goker M."/>
            <person name="Woyke T."/>
            <person name="Bristow J."/>
            <person name="Eisen J.A."/>
            <person name="Markowitz V."/>
            <person name="Hugenholtz P."/>
            <person name="Kyrpides N.C."/>
            <person name="Klenk H.P."/>
        </authorList>
    </citation>
    <scope>NUCLEOTIDE SEQUENCE [LARGE SCALE GENOMIC DNA]</scope>
    <source>
        <strain evidence="3">ATCC 51220 / DSM 2926 / LMG 16218 / CuHBu1</strain>
    </source>
</reference>
<dbReference type="InterPro" id="IPR015655">
    <property type="entry name" value="PP2C"/>
</dbReference>
<sequence length="255" mass="29110">MKIKVAYYTGIGNTRENNEDSILIYDNVYSESNFEDFKLREIDVDEGFFSVADGLGGHAGGEIASASVLKCLKNCRVGGNKELKKIFKMANDKLGNLANKTIELYGMGTVLTGVYLKRDKAIIFNIGDSRTYFMRKNLIRMTDDHSLVWELAKKEEFENEAEMHNWIRKHPRKNIVTSALIAGSDEFESSVEELEIKKRDKFFISSDGVWEELSFNEIEDFLSEELNTAAELILEKCKIRGKDNISFVIVEIIYV</sequence>
<dbReference type="AlphaFoldDB" id="E3H7N7"/>
<dbReference type="InterPro" id="IPR001932">
    <property type="entry name" value="PPM-type_phosphatase-like_dom"/>
</dbReference>
<dbReference type="EMBL" id="CP002281">
    <property type="protein sequence ID" value="ADO82619.1"/>
    <property type="molecule type" value="Genomic_DNA"/>
</dbReference>
<dbReference type="SMART" id="SM00332">
    <property type="entry name" value="PP2Cc"/>
    <property type="match status" value="1"/>
</dbReference>
<dbReference type="STRING" id="572544.Ilyop_0833"/>
<dbReference type="SUPFAM" id="SSF81606">
    <property type="entry name" value="PP2C-like"/>
    <property type="match status" value="1"/>
</dbReference>
<dbReference type="Gene3D" id="3.60.40.10">
    <property type="entry name" value="PPM-type phosphatase domain"/>
    <property type="match status" value="1"/>
</dbReference>
<proteinExistence type="predicted"/>
<dbReference type="Pfam" id="PF13672">
    <property type="entry name" value="PP2C_2"/>
    <property type="match status" value="1"/>
</dbReference>
<dbReference type="InterPro" id="IPR036457">
    <property type="entry name" value="PPM-type-like_dom_sf"/>
</dbReference>
<accession>E3H7N7</accession>
<dbReference type="GO" id="GO:0004722">
    <property type="term" value="F:protein serine/threonine phosphatase activity"/>
    <property type="evidence" value="ECO:0007669"/>
    <property type="project" value="InterPro"/>
</dbReference>
<evidence type="ECO:0000313" key="2">
    <source>
        <dbReference type="EMBL" id="ADO82619.1"/>
    </source>
</evidence>
<dbReference type="SMART" id="SM00331">
    <property type="entry name" value="PP2C_SIG"/>
    <property type="match status" value="1"/>
</dbReference>
<dbReference type="Proteomes" id="UP000006875">
    <property type="component" value="Chromosome"/>
</dbReference>
<dbReference type="RefSeq" id="WP_013387289.1">
    <property type="nucleotide sequence ID" value="NC_014632.1"/>
</dbReference>
<dbReference type="KEGG" id="ipo:Ilyop_0833"/>
<dbReference type="CDD" id="cd00143">
    <property type="entry name" value="PP2Cc"/>
    <property type="match status" value="1"/>
</dbReference>
<dbReference type="OrthoDB" id="9801841at2"/>
<dbReference type="eggNOG" id="COG0631">
    <property type="taxonomic scope" value="Bacteria"/>
</dbReference>
<organism evidence="2 3">
    <name type="scientific">Ilyobacter polytropus (strain ATCC 51220 / DSM 2926 / LMG 16218 / CuHBu1)</name>
    <dbReference type="NCBI Taxonomy" id="572544"/>
    <lineage>
        <taxon>Bacteria</taxon>
        <taxon>Fusobacteriati</taxon>
        <taxon>Fusobacteriota</taxon>
        <taxon>Fusobacteriia</taxon>
        <taxon>Fusobacteriales</taxon>
        <taxon>Fusobacteriaceae</taxon>
        <taxon>Ilyobacter</taxon>
    </lineage>
</organism>
<gene>
    <name evidence="2" type="ordered locus">Ilyop_0833</name>
</gene>
<dbReference type="PROSITE" id="PS51746">
    <property type="entry name" value="PPM_2"/>
    <property type="match status" value="1"/>
</dbReference>
<evidence type="ECO:0000259" key="1">
    <source>
        <dbReference type="PROSITE" id="PS51746"/>
    </source>
</evidence>
<dbReference type="HOGENOM" id="CLU_034545_3_1_0"/>
<name>E3H7N7_ILYPC</name>
<feature type="domain" description="PPM-type phosphatase" evidence="1">
    <location>
        <begin position="4"/>
        <end position="252"/>
    </location>
</feature>
<keyword evidence="3" id="KW-1185">Reference proteome</keyword>